<dbReference type="eggNOG" id="ENOG502QQPX">
    <property type="taxonomic scope" value="Eukaryota"/>
</dbReference>
<protein>
    <recommendedName>
        <fullName evidence="1">Protein kinase domain-containing protein</fullName>
    </recommendedName>
</protein>
<dbReference type="CDD" id="cd05154">
    <property type="entry name" value="ACAD10_11_N-like"/>
    <property type="match status" value="1"/>
</dbReference>
<dbReference type="PROSITE" id="PS50011">
    <property type="entry name" value="PROTEIN_KINASE_DOM"/>
    <property type="match status" value="1"/>
</dbReference>
<organism evidence="3">
    <name type="scientific">Spathaspora passalidarum (strain NRRL Y-27907 / 11-Y1)</name>
    <dbReference type="NCBI Taxonomy" id="619300"/>
    <lineage>
        <taxon>Eukaryota</taxon>
        <taxon>Fungi</taxon>
        <taxon>Dikarya</taxon>
        <taxon>Ascomycota</taxon>
        <taxon>Saccharomycotina</taxon>
        <taxon>Pichiomycetes</taxon>
        <taxon>Debaryomycetaceae</taxon>
        <taxon>Spathaspora</taxon>
    </lineage>
</organism>
<dbReference type="InterPro" id="IPR002575">
    <property type="entry name" value="Aminoglycoside_PTrfase"/>
</dbReference>
<dbReference type="Gene3D" id="3.90.1200.10">
    <property type="match status" value="1"/>
</dbReference>
<dbReference type="GO" id="GO:0004672">
    <property type="term" value="F:protein kinase activity"/>
    <property type="evidence" value="ECO:0007669"/>
    <property type="project" value="InterPro"/>
</dbReference>
<accession>G3AJR0</accession>
<dbReference type="KEGG" id="spaa:SPAPADRAFT_59371"/>
<dbReference type="InterPro" id="IPR011009">
    <property type="entry name" value="Kinase-like_dom_sf"/>
</dbReference>
<dbReference type="GO" id="GO:0005524">
    <property type="term" value="F:ATP binding"/>
    <property type="evidence" value="ECO:0007669"/>
    <property type="project" value="InterPro"/>
</dbReference>
<dbReference type="Gene3D" id="3.30.200.20">
    <property type="entry name" value="Phosphorylase Kinase, domain 1"/>
    <property type="match status" value="1"/>
</dbReference>
<dbReference type="AlphaFoldDB" id="G3AJR0"/>
<dbReference type="OMA" id="RAFYVME"/>
<dbReference type="RefSeq" id="XP_007373545.1">
    <property type="nucleotide sequence ID" value="XM_007373483.1"/>
</dbReference>
<gene>
    <name evidence="2" type="ORF">SPAPADRAFT_59371</name>
</gene>
<feature type="domain" description="Protein kinase" evidence="1">
    <location>
        <begin position="46"/>
        <end position="406"/>
    </location>
</feature>
<keyword evidence="3" id="KW-1185">Reference proteome</keyword>
<dbReference type="PANTHER" id="PTHR47829">
    <property type="entry name" value="HYDROLASE, PUTATIVE (AFU_ORTHOLOGUE AFUA_1G12880)-RELATED"/>
    <property type="match status" value="1"/>
</dbReference>
<dbReference type="HOGENOM" id="CLU_007526_0_2_1"/>
<proteinExistence type="predicted"/>
<dbReference type="Proteomes" id="UP000000709">
    <property type="component" value="Unassembled WGS sequence"/>
</dbReference>
<dbReference type="InterPro" id="IPR000719">
    <property type="entry name" value="Prot_kinase_dom"/>
</dbReference>
<reference evidence="2 3" key="1">
    <citation type="journal article" date="2011" name="Proc. Natl. Acad. Sci. U.S.A.">
        <title>Comparative genomics of xylose-fermenting fungi for enhanced biofuel production.</title>
        <authorList>
            <person name="Wohlbach D.J."/>
            <person name="Kuo A."/>
            <person name="Sato T.K."/>
            <person name="Potts K.M."/>
            <person name="Salamov A.A."/>
            <person name="LaButti K.M."/>
            <person name="Sun H."/>
            <person name="Clum A."/>
            <person name="Pangilinan J.L."/>
            <person name="Lindquist E.A."/>
            <person name="Lucas S."/>
            <person name="Lapidus A."/>
            <person name="Jin M."/>
            <person name="Gunawan C."/>
            <person name="Balan V."/>
            <person name="Dale B.E."/>
            <person name="Jeffries T.W."/>
            <person name="Zinkel R."/>
            <person name="Barry K.W."/>
            <person name="Grigoriev I.V."/>
            <person name="Gasch A.P."/>
        </authorList>
    </citation>
    <scope>NUCLEOTIDE SEQUENCE [LARGE SCALE GENOMIC DNA]</scope>
    <source>
        <strain evidence="3">NRRL Y-27907 / 11-Y1</strain>
    </source>
</reference>
<evidence type="ECO:0000313" key="2">
    <source>
        <dbReference type="EMBL" id="EGW33961.1"/>
    </source>
</evidence>
<dbReference type="PANTHER" id="PTHR47829:SF1">
    <property type="entry name" value="HAD FAMILY PHOSPHATASE"/>
    <property type="match status" value="1"/>
</dbReference>
<dbReference type="PROSITE" id="PS00108">
    <property type="entry name" value="PROTEIN_KINASE_ST"/>
    <property type="match status" value="1"/>
</dbReference>
<dbReference type="InterPro" id="IPR052898">
    <property type="entry name" value="ACAD10-like"/>
</dbReference>
<evidence type="ECO:0000259" key="1">
    <source>
        <dbReference type="PROSITE" id="PS50011"/>
    </source>
</evidence>
<dbReference type="OrthoDB" id="191037at2759"/>
<dbReference type="SUPFAM" id="SSF56112">
    <property type="entry name" value="Protein kinase-like (PK-like)"/>
    <property type="match status" value="1"/>
</dbReference>
<dbReference type="GeneID" id="18872882"/>
<dbReference type="STRING" id="619300.G3AJR0"/>
<dbReference type="InParanoid" id="G3AJR0"/>
<evidence type="ECO:0000313" key="3">
    <source>
        <dbReference type="Proteomes" id="UP000000709"/>
    </source>
</evidence>
<dbReference type="InterPro" id="IPR008271">
    <property type="entry name" value="Ser/Thr_kinase_AS"/>
</dbReference>
<dbReference type="EMBL" id="GL996500">
    <property type="protein sequence ID" value="EGW33961.1"/>
    <property type="molecule type" value="Genomic_DNA"/>
</dbReference>
<name>G3AJR0_SPAPN</name>
<dbReference type="Pfam" id="PF01636">
    <property type="entry name" value="APH"/>
    <property type="match status" value="1"/>
</dbReference>
<sequence length="406" mass="46279">MSAPELTDVRSPIDLDKLSVYLTSHLQSHFKTTIGHNAADMSNFDKIDIKQFTFGQSNPTYLITDTRGKNYVLRRKPSPNAKLISRSAHAVEREFFVLNAINIINETSQLKVPVPRVHLLCEDEGVIGYVFYVMDYVNGIQIKNPSMPGISADDAKHYWNSIVETIAGIHSLDAERLISLLPEKHFPQFQNLDKLRKTSYFKRQIKTLHSIHKLQSQHVKEIPNFKEITNWLLDNAPKDPAHLTLIHGDLKIDNVLFDPNTKTVCGILDWELCTIGNPLFDLANFFQPFQLPNRLNKMLYYPQKTDMGSENSESIHFLYDQLSKYQKLITWDPKDSKNNATDLWPIGHVFGLLRLCVISQGIAMRVKLGNASSANAKGYAGMYPFLAELAMKSIKSFNDKKRESKV</sequence>
<dbReference type="InterPro" id="IPR041726">
    <property type="entry name" value="ACAD10_11_N"/>
</dbReference>